<proteinExistence type="predicted"/>
<dbReference type="EMBL" id="CAJOAY010013930">
    <property type="protein sequence ID" value="CAF4272028.1"/>
    <property type="molecule type" value="Genomic_DNA"/>
</dbReference>
<accession>A0A820G4S7</accession>
<comment type="caution">
    <text evidence="1">The sequence shown here is derived from an EMBL/GenBank/DDBJ whole genome shotgun (WGS) entry which is preliminary data.</text>
</comment>
<sequence length="35" mass="4234">MNQHFSQSYNIVISTSHKLKYQFVVIPIEKYEFIT</sequence>
<protein>
    <submittedName>
        <fullName evidence="1">Uncharacterized protein</fullName>
    </submittedName>
</protein>
<name>A0A820G4S7_9BILA</name>
<feature type="non-terminal residue" evidence="1">
    <location>
        <position position="35"/>
    </location>
</feature>
<organism evidence="1 2">
    <name type="scientific">Adineta steineri</name>
    <dbReference type="NCBI Taxonomy" id="433720"/>
    <lineage>
        <taxon>Eukaryota</taxon>
        <taxon>Metazoa</taxon>
        <taxon>Spiralia</taxon>
        <taxon>Gnathifera</taxon>
        <taxon>Rotifera</taxon>
        <taxon>Eurotatoria</taxon>
        <taxon>Bdelloidea</taxon>
        <taxon>Adinetida</taxon>
        <taxon>Adinetidae</taxon>
        <taxon>Adineta</taxon>
    </lineage>
</organism>
<gene>
    <name evidence="1" type="ORF">OKA104_LOCUS44720</name>
</gene>
<reference evidence="1" key="1">
    <citation type="submission" date="2021-02" db="EMBL/GenBank/DDBJ databases">
        <authorList>
            <person name="Nowell W R."/>
        </authorList>
    </citation>
    <scope>NUCLEOTIDE SEQUENCE</scope>
</reference>
<evidence type="ECO:0000313" key="2">
    <source>
        <dbReference type="Proteomes" id="UP000663881"/>
    </source>
</evidence>
<dbReference type="Proteomes" id="UP000663881">
    <property type="component" value="Unassembled WGS sequence"/>
</dbReference>
<dbReference type="AlphaFoldDB" id="A0A820G4S7"/>
<evidence type="ECO:0000313" key="1">
    <source>
        <dbReference type="EMBL" id="CAF4272028.1"/>
    </source>
</evidence>